<comment type="subcellular location">
    <subcellularLocation>
        <location evidence="1">Cell outer membrane</location>
        <topology evidence="1">Multi-pass membrane protein</topology>
    </subcellularLocation>
</comment>
<dbReference type="AlphaFoldDB" id="A0A1A7PZV0"/>
<comment type="similarity">
    <text evidence="7">Belongs to the Slam family.</text>
</comment>
<keyword evidence="3" id="KW-0812">Transmembrane</keyword>
<keyword evidence="4" id="KW-0732">Signal</keyword>
<evidence type="ECO:0000256" key="5">
    <source>
        <dbReference type="ARBA" id="ARBA00023136"/>
    </source>
</evidence>
<name>A0A1A7PZV0_9PAST</name>
<dbReference type="EMBL" id="JTJS01000076">
    <property type="protein sequence ID" value="OBX07227.1"/>
    <property type="molecule type" value="Genomic_DNA"/>
</dbReference>
<dbReference type="Gene3D" id="1.25.40.10">
    <property type="entry name" value="Tetratricopeptide repeat domain"/>
    <property type="match status" value="1"/>
</dbReference>
<keyword evidence="5" id="KW-0472">Membrane</keyword>
<feature type="domain" description="Surface lipoprotein assembly modifier C-terminal" evidence="8">
    <location>
        <begin position="185"/>
        <end position="475"/>
    </location>
</feature>
<dbReference type="InterPro" id="IPR011990">
    <property type="entry name" value="TPR-like_helical_dom_sf"/>
</dbReference>
<accession>A0A1A7PZV0</accession>
<feature type="domain" description="Surface lipoprotein assembly modifier N-terminal TPR repeats region" evidence="9">
    <location>
        <begin position="53"/>
        <end position="155"/>
    </location>
</feature>
<protein>
    <submittedName>
        <fullName evidence="10">Uncharacterized protein</fullName>
    </submittedName>
</protein>
<comment type="caution">
    <text evidence="10">The sequence shown here is derived from an EMBL/GenBank/DDBJ whole genome shotgun (WGS) entry which is preliminary data.</text>
</comment>
<dbReference type="GO" id="GO:0009279">
    <property type="term" value="C:cell outer membrane"/>
    <property type="evidence" value="ECO:0007669"/>
    <property type="project" value="UniProtKB-SubCell"/>
</dbReference>
<evidence type="ECO:0000259" key="9">
    <source>
        <dbReference type="Pfam" id="PF24575"/>
    </source>
</evidence>
<evidence type="ECO:0000256" key="1">
    <source>
        <dbReference type="ARBA" id="ARBA00004571"/>
    </source>
</evidence>
<organism evidence="10 11">
    <name type="scientific">Gallibacterium genomosp. 3</name>
    <dbReference type="NCBI Taxonomy" id="505345"/>
    <lineage>
        <taxon>Bacteria</taxon>
        <taxon>Pseudomonadati</taxon>
        <taxon>Pseudomonadota</taxon>
        <taxon>Gammaproteobacteria</taxon>
        <taxon>Pasteurellales</taxon>
        <taxon>Pasteurellaceae</taxon>
        <taxon>Gallibacterium</taxon>
    </lineage>
</organism>
<keyword evidence="6" id="KW-0998">Cell outer membrane</keyword>
<evidence type="ECO:0000313" key="10">
    <source>
        <dbReference type="EMBL" id="OBX07227.1"/>
    </source>
</evidence>
<evidence type="ECO:0000256" key="7">
    <source>
        <dbReference type="ARBA" id="ARBA00023609"/>
    </source>
</evidence>
<evidence type="ECO:0000256" key="3">
    <source>
        <dbReference type="ARBA" id="ARBA00022692"/>
    </source>
</evidence>
<proteinExistence type="inferred from homology"/>
<dbReference type="Pfam" id="PF04575">
    <property type="entry name" value="SlipAM"/>
    <property type="match status" value="1"/>
</dbReference>
<dbReference type="PATRIC" id="fig|505345.8.peg.1498"/>
<dbReference type="InterPro" id="IPR057556">
    <property type="entry name" value="TPR_Slam"/>
</dbReference>
<evidence type="ECO:0000313" key="11">
    <source>
        <dbReference type="Proteomes" id="UP000243168"/>
    </source>
</evidence>
<keyword evidence="2" id="KW-1134">Transmembrane beta strand</keyword>
<dbReference type="InterPro" id="IPR007655">
    <property type="entry name" value="Slam_C"/>
</dbReference>
<gene>
    <name evidence="10" type="ORF">QV07_07405</name>
</gene>
<sequence length="475" mass="56603">MKKLLLLSILLYNLSIYSYGDRLTSQQIIQNNLTITPNNPIKEEISKDEKNIIISEKDLIQNYELTDRILRIAISKRHYELLRDILPIYGKFPQQSPILILFSKGLIERYRHNYTLATDYFRQILAINPNLNPVRIELAITLFTDQQLSSAKEQFEKANAASNLPANIKRLISQYLTAIEQRTSWQTNLNFNYLREDNVNNTSDIKEIENTGFIKSQEMLPQSAHGIAYNLSLSKVYNFFNNHYAYFENTLWGKFYWDNKDYNDVLNRTYLGYENKQAIQNWKLLPFYGRRWVGDHRYQWEQGIRGEFSRWLSPNWQISAALEYAKQRYFNQSYLNGFNQLASTTLLWLRNPRQYFYFGTDINYEKTRILQYSSDTKTLRLGWGQEWTKGISSRLSFSLAKRQYKAEAKLGDILPLGKIRSDNIYQVNLTLWKRDWQWWNITPKLQFNWKQQVSNIPSMYSYTDKNINLLFEKQF</sequence>
<evidence type="ECO:0000256" key="6">
    <source>
        <dbReference type="ARBA" id="ARBA00023237"/>
    </source>
</evidence>
<dbReference type="Proteomes" id="UP000243168">
    <property type="component" value="Unassembled WGS sequence"/>
</dbReference>
<dbReference type="Pfam" id="PF24575">
    <property type="entry name" value="TPR_Slam"/>
    <property type="match status" value="1"/>
</dbReference>
<evidence type="ECO:0000259" key="8">
    <source>
        <dbReference type="Pfam" id="PF04575"/>
    </source>
</evidence>
<evidence type="ECO:0000256" key="2">
    <source>
        <dbReference type="ARBA" id="ARBA00022452"/>
    </source>
</evidence>
<evidence type="ECO:0000256" key="4">
    <source>
        <dbReference type="ARBA" id="ARBA00022729"/>
    </source>
</evidence>
<dbReference type="RefSeq" id="WP_065234833.1">
    <property type="nucleotide sequence ID" value="NZ_JTJS01000076.1"/>
</dbReference>
<reference evidence="10 11" key="1">
    <citation type="submission" date="2014-11" db="EMBL/GenBank/DDBJ databases">
        <title>Pan-genome of Gallibacterium spp.</title>
        <authorList>
            <person name="Kudirkiene E."/>
            <person name="Bojesen A.M."/>
        </authorList>
    </citation>
    <scope>NUCLEOTIDE SEQUENCE [LARGE SCALE GENOMIC DNA]</scope>
    <source>
        <strain evidence="10 11">F298</strain>
    </source>
</reference>
<dbReference type="SUPFAM" id="SSF48452">
    <property type="entry name" value="TPR-like"/>
    <property type="match status" value="1"/>
</dbReference>